<dbReference type="Pfam" id="PF03922">
    <property type="entry name" value="OmpW"/>
    <property type="match status" value="1"/>
</dbReference>
<proteinExistence type="inferred from homology"/>
<organism evidence="3 4">
    <name type="scientific">Thalassospira profundimaris</name>
    <dbReference type="NCBI Taxonomy" id="502049"/>
    <lineage>
        <taxon>Bacteria</taxon>
        <taxon>Pseudomonadati</taxon>
        <taxon>Pseudomonadota</taxon>
        <taxon>Alphaproteobacteria</taxon>
        <taxon>Rhodospirillales</taxon>
        <taxon>Thalassospiraceae</taxon>
        <taxon>Thalassospira</taxon>
    </lineage>
</organism>
<name>A0A367XN51_9PROT</name>
<gene>
    <name evidence="3" type="ORF">TH25_02275</name>
</gene>
<evidence type="ECO:0000313" key="4">
    <source>
        <dbReference type="Proteomes" id="UP000252517"/>
    </source>
</evidence>
<dbReference type="InterPro" id="IPR011250">
    <property type="entry name" value="OMP/PagP_B-barrel"/>
</dbReference>
<dbReference type="RefSeq" id="WP_114086757.1">
    <property type="nucleotide sequence ID" value="NZ_JPWH01000001.1"/>
</dbReference>
<dbReference type="InterPro" id="IPR005618">
    <property type="entry name" value="OMPW"/>
</dbReference>
<feature type="signal peptide" evidence="2">
    <location>
        <begin position="1"/>
        <end position="29"/>
    </location>
</feature>
<dbReference type="AlphaFoldDB" id="A0A367XN51"/>
<protein>
    <submittedName>
        <fullName evidence="3">Membrane protein</fullName>
    </submittedName>
</protein>
<dbReference type="EMBL" id="JPWH01000001">
    <property type="protein sequence ID" value="RCK54172.1"/>
    <property type="molecule type" value="Genomic_DNA"/>
</dbReference>
<dbReference type="PROSITE" id="PS00695">
    <property type="entry name" value="ENT_VIR_OMP_2"/>
    <property type="match status" value="1"/>
</dbReference>
<dbReference type="InterPro" id="IPR000758">
    <property type="entry name" value="Enterovir_OMP"/>
</dbReference>
<reference evidence="3 4" key="1">
    <citation type="submission" date="2014-07" db="EMBL/GenBank/DDBJ databases">
        <title>Draft genome sequence of Thalassospira profundimaris S25-3-2.</title>
        <authorList>
            <person name="Lai Q."/>
            <person name="Shao Z."/>
        </authorList>
    </citation>
    <scope>NUCLEOTIDE SEQUENCE [LARGE SCALE GENOMIC DNA]</scope>
    <source>
        <strain evidence="3 4">S25-3-2</strain>
    </source>
</reference>
<comment type="caution">
    <text evidence="3">The sequence shown here is derived from an EMBL/GenBank/DDBJ whole genome shotgun (WGS) entry which is preliminary data.</text>
</comment>
<dbReference type="PANTHER" id="PTHR36920:SF1">
    <property type="entry name" value="OUTER MEMBRANE PROTEIN W"/>
    <property type="match status" value="1"/>
</dbReference>
<dbReference type="GO" id="GO:0019867">
    <property type="term" value="C:outer membrane"/>
    <property type="evidence" value="ECO:0007669"/>
    <property type="project" value="InterPro"/>
</dbReference>
<dbReference type="Gene3D" id="2.40.160.20">
    <property type="match status" value="1"/>
</dbReference>
<dbReference type="GO" id="GO:0044384">
    <property type="term" value="C:host outer membrane"/>
    <property type="evidence" value="ECO:0007669"/>
    <property type="project" value="InterPro"/>
</dbReference>
<comment type="similarity">
    <text evidence="1">Belongs to the OmpW/AlkL family.</text>
</comment>
<dbReference type="SUPFAM" id="SSF56925">
    <property type="entry name" value="OMPA-like"/>
    <property type="match status" value="1"/>
</dbReference>
<feature type="chain" id="PRO_5017066379" evidence="2">
    <location>
        <begin position="30"/>
        <end position="223"/>
    </location>
</feature>
<dbReference type="GO" id="GO:0055085">
    <property type="term" value="P:transmembrane transport"/>
    <property type="evidence" value="ECO:0007669"/>
    <property type="project" value="TreeGrafter"/>
</dbReference>
<sequence>MRLINTLKAAGAAAILVAAAAASIAPASADDMGFKGKSAGDILIRGRVVGVVPDEDVKAKNGALPNSGSVDNDVIPEVDFSYFLTDNIALELIAGTSKHDVSWNTGAANLDLGSVRLLPPTLTLQYHFLSKERFSPYVGAGINYTFFYDSKSGQFQDVKYDDGFGYAFQAGFDYAISGPWSLNVDVKKIFLNTDVTVNTGAGTVKADADLDPWLFGIGIGYRF</sequence>
<dbReference type="PANTHER" id="PTHR36920">
    <property type="match status" value="1"/>
</dbReference>
<accession>A0A367XN51</accession>
<evidence type="ECO:0000313" key="3">
    <source>
        <dbReference type="EMBL" id="RCK54172.1"/>
    </source>
</evidence>
<evidence type="ECO:0000256" key="2">
    <source>
        <dbReference type="SAM" id="SignalP"/>
    </source>
</evidence>
<keyword evidence="2" id="KW-0732">Signal</keyword>
<evidence type="ECO:0000256" key="1">
    <source>
        <dbReference type="ARBA" id="ARBA00009330"/>
    </source>
</evidence>
<dbReference type="OrthoDB" id="9807574at2"/>
<dbReference type="Proteomes" id="UP000252517">
    <property type="component" value="Unassembled WGS sequence"/>
</dbReference>